<dbReference type="Proteomes" id="UP000185680">
    <property type="component" value="Chromosome"/>
</dbReference>
<proteinExistence type="predicted"/>
<dbReference type="Pfam" id="PF08450">
    <property type="entry name" value="SGL"/>
    <property type="match status" value="1"/>
</dbReference>
<dbReference type="STRING" id="1763535.LPB072_00900"/>
<dbReference type="InterPro" id="IPR051262">
    <property type="entry name" value="SMP-30/CGR1_Lactonase"/>
</dbReference>
<dbReference type="PANTHER" id="PTHR47572">
    <property type="entry name" value="LIPOPROTEIN-RELATED"/>
    <property type="match status" value="1"/>
</dbReference>
<dbReference type="InterPro" id="IPR013658">
    <property type="entry name" value="SGL"/>
</dbReference>
<dbReference type="EMBL" id="CP017476">
    <property type="protein sequence ID" value="AOW11628.1"/>
    <property type="molecule type" value="Genomic_DNA"/>
</dbReference>
<protein>
    <submittedName>
        <fullName evidence="2">Gluconolactonase</fullName>
    </submittedName>
</protein>
<gene>
    <name evidence="2" type="ORF">LPB072_00900</name>
    <name evidence="3" type="ORF">LPB72_13250</name>
</gene>
<dbReference type="SUPFAM" id="SSF63829">
    <property type="entry name" value="Calcium-dependent phosphotriesterase"/>
    <property type="match status" value="1"/>
</dbReference>
<dbReference type="PANTHER" id="PTHR47572:SF5">
    <property type="entry name" value="BLR2277 PROTEIN"/>
    <property type="match status" value="1"/>
</dbReference>
<evidence type="ECO:0000313" key="4">
    <source>
        <dbReference type="Proteomes" id="UP000185657"/>
    </source>
</evidence>
<dbReference type="EMBL" id="LVWD01000020">
    <property type="protein sequence ID" value="OAD41353.1"/>
    <property type="molecule type" value="Genomic_DNA"/>
</dbReference>
<organism evidence="2 5">
    <name type="scientific">Hydrogenophaga crassostreae</name>
    <dbReference type="NCBI Taxonomy" id="1763535"/>
    <lineage>
        <taxon>Bacteria</taxon>
        <taxon>Pseudomonadati</taxon>
        <taxon>Pseudomonadota</taxon>
        <taxon>Betaproteobacteria</taxon>
        <taxon>Burkholderiales</taxon>
        <taxon>Comamonadaceae</taxon>
        <taxon>Hydrogenophaga</taxon>
    </lineage>
</organism>
<dbReference type="RefSeq" id="WP_066091448.1">
    <property type="nucleotide sequence ID" value="NZ_CP017476.1"/>
</dbReference>
<keyword evidence="4" id="KW-1185">Reference proteome</keyword>
<evidence type="ECO:0000313" key="2">
    <source>
        <dbReference type="EMBL" id="AOW11628.1"/>
    </source>
</evidence>
<name>A0A162P4U4_9BURK</name>
<sequence>MSAPAANPLDGFVVDRAAIRTVGTDLQRPECILAERDGTLWAADARGGVTRIAADGAQSFIGQTADARFASAASDSSEAFENKFTQGTLPNGLAFAANGDILISNFGTDRLEVMSRDGQTRVLFDQINGQPIGKVNFVLRDSRDRIWLTVSTRVNPWTQAASSRVRDGYIAVLDQHGLRVVADGFHFTNEVRLDAREEWLYIVETTGPHISRMRLVESAQGVSLTDREVYGPADLGGPPDGIAFDAHGNLWCTLVMVDRLIAITPQGEVRLLLDDGDPAASEILTRKMKDGTATADDMAQAHGTVAPWMASITFGGPDLRTVYLGSLLGTRIPSFRSPVAGLPMVHWHPA</sequence>
<dbReference type="Gene3D" id="2.120.10.30">
    <property type="entry name" value="TolB, C-terminal domain"/>
    <property type="match status" value="1"/>
</dbReference>
<evidence type="ECO:0000313" key="5">
    <source>
        <dbReference type="Proteomes" id="UP000185680"/>
    </source>
</evidence>
<reference evidence="2 5" key="2">
    <citation type="submission" date="2016-10" db="EMBL/GenBank/DDBJ databases">
        <title>Hydorgenophaga sp. LPB0072 isolated from gastropod.</title>
        <authorList>
            <person name="Kim E."/>
            <person name="Yi H."/>
        </authorList>
    </citation>
    <scope>NUCLEOTIDE SEQUENCE [LARGE SCALE GENOMIC DNA]</scope>
    <source>
        <strain evidence="2 5">LPB0072</strain>
    </source>
</reference>
<accession>A0A162P4U4</accession>
<dbReference type="AlphaFoldDB" id="A0A162P4U4"/>
<dbReference type="KEGG" id="hyl:LPB072_00900"/>
<reference evidence="3 4" key="1">
    <citation type="submission" date="2016-02" db="EMBL/GenBank/DDBJ databases">
        <title>Draft genome sequence of Hydrogenophaga sp. LPB0072.</title>
        <authorList>
            <person name="Shin S.-K."/>
            <person name="Yi H."/>
        </authorList>
    </citation>
    <scope>NUCLEOTIDE SEQUENCE [LARGE SCALE GENOMIC DNA]</scope>
    <source>
        <strain evidence="3 4">LPB0072</strain>
    </source>
</reference>
<dbReference type="InterPro" id="IPR011042">
    <property type="entry name" value="6-blade_b-propeller_TolB-like"/>
</dbReference>
<evidence type="ECO:0000313" key="3">
    <source>
        <dbReference type="EMBL" id="OAD41353.1"/>
    </source>
</evidence>
<dbReference type="OrthoDB" id="9031811at2"/>
<feature type="domain" description="SMP-30/Gluconolactonase/LRE-like region" evidence="1">
    <location>
        <begin position="90"/>
        <end position="269"/>
    </location>
</feature>
<evidence type="ECO:0000259" key="1">
    <source>
        <dbReference type="Pfam" id="PF08450"/>
    </source>
</evidence>
<dbReference type="Proteomes" id="UP000185657">
    <property type="component" value="Unassembled WGS sequence"/>
</dbReference>